<sequence>MDTLIKKKPTQTPSSSYFKEGILLGLCHGIMADNQILDEELIFLKDWIYSQIELTEEHPGSDIVKLINIALEEHPVRPATMQSLIEGFEAIFSAYQNREDPWAVFIGLCYGVLADDAIAPADIELLLNWLEEHPEVKVQSQLEVLLPSLYQTRTANLSLDKVKIELYDFIQMLDK</sequence>
<evidence type="ECO:0000313" key="1">
    <source>
        <dbReference type="EMBL" id="QGO05215.1"/>
    </source>
</evidence>
<accession>A0A9Q5YL62</accession>
<proteinExistence type="predicted"/>
<evidence type="ECO:0000313" key="2">
    <source>
        <dbReference type="Proteomes" id="UP000422232"/>
    </source>
</evidence>
<dbReference type="AlphaFoldDB" id="A0A9Q5YL62"/>
<protein>
    <submittedName>
        <fullName evidence="1">Uncharacterized protein</fullName>
    </submittedName>
</protein>
<organism evidence="1 2">
    <name type="scientific">Piscirickettsia salmonis</name>
    <dbReference type="NCBI Taxonomy" id="1238"/>
    <lineage>
        <taxon>Bacteria</taxon>
        <taxon>Pseudomonadati</taxon>
        <taxon>Pseudomonadota</taxon>
        <taxon>Gammaproteobacteria</taxon>
        <taxon>Thiotrichales</taxon>
        <taxon>Piscirickettsiaceae</taxon>
        <taxon>Piscirickettsia</taxon>
    </lineage>
</organism>
<dbReference type="Proteomes" id="UP000422232">
    <property type="component" value="Chromosome"/>
</dbReference>
<reference evidence="1 2" key="1">
    <citation type="submission" date="2019-04" db="EMBL/GenBank/DDBJ databases">
        <title>Complete genome sequencing of Piscirickettsia salmonis strain Psal-009.</title>
        <authorList>
            <person name="Schober I."/>
            <person name="Bunk B."/>
            <person name="Sproer C."/>
            <person name="Carril G.P."/>
            <person name="Riedel T."/>
            <person name="Flores-Herrera P.A."/>
            <person name="Nourdin-Galindo G."/>
            <person name="Marshall S.H."/>
            <person name="Overmann J."/>
        </authorList>
    </citation>
    <scope>NUCLEOTIDE SEQUENCE [LARGE SCALE GENOMIC DNA]</scope>
    <source>
        <strain evidence="1 2">Psal-009</strain>
    </source>
</reference>
<dbReference type="EMBL" id="CP038908">
    <property type="protein sequence ID" value="QGO05215.1"/>
    <property type="molecule type" value="Genomic_DNA"/>
</dbReference>
<name>A0A9Q5YL62_PISSA</name>
<dbReference type="RefSeq" id="WP_016210289.1">
    <property type="nucleotide sequence ID" value="NZ_CP012413.1"/>
</dbReference>
<keyword evidence="2" id="KW-1185">Reference proteome</keyword>
<gene>
    <name evidence="1" type="ORF">Psal009_01096</name>
</gene>
<dbReference type="GeneID" id="66741751"/>